<sequence length="243" mass="25193">MLAAERRDLLLARLRTDGKVIAKELAAELGLSEDSVRRDLRELAAAGLCQRVYGGALPVSPAVADYATRTAVSLDSKARVARRAAELVRPGSTVILDGGTTALAVTRALPPDLAATVVTHSPTVAAALVEHPTVEVFLIGGRLFKHSAVTSGAAAAEAAERVQADLFLLGVTGVHPEAGLTTADADEAAMKRLLSRRAADTYVLASEEKIGAASPFEVLPWTAVAGVITDADVRLPVPVLHAG</sequence>
<dbReference type="AlphaFoldDB" id="A0A7W7VEK8"/>
<dbReference type="Gene3D" id="1.10.10.10">
    <property type="entry name" value="Winged helix-like DNA-binding domain superfamily/Winged helix DNA-binding domain"/>
    <property type="match status" value="1"/>
</dbReference>
<keyword evidence="3" id="KW-0805">Transcription regulation</keyword>
<dbReference type="Pfam" id="PF00455">
    <property type="entry name" value="DeoRC"/>
    <property type="match status" value="1"/>
</dbReference>
<evidence type="ECO:0000256" key="2">
    <source>
        <dbReference type="ARBA" id="ARBA00022491"/>
    </source>
</evidence>
<protein>
    <recommendedName>
        <fullName evidence="1">Lactose phosphotransferase system repressor</fullName>
    </recommendedName>
</protein>
<dbReference type="InterPro" id="IPR037171">
    <property type="entry name" value="NagB/RpiA_transferase-like"/>
</dbReference>
<keyword evidence="2" id="KW-0678">Repressor</keyword>
<dbReference type="SMART" id="SM00420">
    <property type="entry name" value="HTH_DEOR"/>
    <property type="match status" value="1"/>
</dbReference>
<gene>
    <name evidence="7" type="ORF">FHR82_003583</name>
</gene>
<dbReference type="InterPro" id="IPR036390">
    <property type="entry name" value="WH_DNA-bd_sf"/>
</dbReference>
<proteinExistence type="predicted"/>
<dbReference type="Pfam" id="PF08220">
    <property type="entry name" value="HTH_DeoR"/>
    <property type="match status" value="1"/>
</dbReference>
<dbReference type="Proteomes" id="UP000520767">
    <property type="component" value="Unassembled WGS sequence"/>
</dbReference>
<organism evidence="7 8">
    <name type="scientific">Actinophytocola algeriensis</name>
    <dbReference type="NCBI Taxonomy" id="1768010"/>
    <lineage>
        <taxon>Bacteria</taxon>
        <taxon>Bacillati</taxon>
        <taxon>Actinomycetota</taxon>
        <taxon>Actinomycetes</taxon>
        <taxon>Pseudonocardiales</taxon>
        <taxon>Pseudonocardiaceae</taxon>
    </lineage>
</organism>
<keyword evidence="8" id="KW-1185">Reference proteome</keyword>
<comment type="caution">
    <text evidence="7">The sequence shown here is derived from an EMBL/GenBank/DDBJ whole genome shotgun (WGS) entry which is preliminary data.</text>
</comment>
<dbReference type="RefSeq" id="WP_184811448.1">
    <property type="nucleotide sequence ID" value="NZ_JACHJQ010000003.1"/>
</dbReference>
<dbReference type="GO" id="GO:0003700">
    <property type="term" value="F:DNA-binding transcription factor activity"/>
    <property type="evidence" value="ECO:0007669"/>
    <property type="project" value="InterPro"/>
</dbReference>
<dbReference type="SUPFAM" id="SSF46785">
    <property type="entry name" value="Winged helix' DNA-binding domain"/>
    <property type="match status" value="1"/>
</dbReference>
<evidence type="ECO:0000259" key="6">
    <source>
        <dbReference type="PROSITE" id="PS51000"/>
    </source>
</evidence>
<dbReference type="InterPro" id="IPR036388">
    <property type="entry name" value="WH-like_DNA-bd_sf"/>
</dbReference>
<comment type="function">
    <text evidence="5">Repressor of the lactose catabolism operon. Galactose-6-phosphate is the inducer.</text>
</comment>
<feature type="domain" description="HTH deoR-type" evidence="6">
    <location>
        <begin position="3"/>
        <end position="58"/>
    </location>
</feature>
<dbReference type="SUPFAM" id="SSF100950">
    <property type="entry name" value="NagB/RpiA/CoA transferase-like"/>
    <property type="match status" value="1"/>
</dbReference>
<evidence type="ECO:0000256" key="5">
    <source>
        <dbReference type="ARBA" id="ARBA00024937"/>
    </source>
</evidence>
<dbReference type="InterPro" id="IPR050313">
    <property type="entry name" value="Carb_Metab_HTH_regulators"/>
</dbReference>
<dbReference type="PANTHER" id="PTHR30363:SF4">
    <property type="entry name" value="GLYCEROL-3-PHOSPHATE REGULON REPRESSOR"/>
    <property type="match status" value="1"/>
</dbReference>
<dbReference type="PROSITE" id="PS51000">
    <property type="entry name" value="HTH_DEOR_2"/>
    <property type="match status" value="1"/>
</dbReference>
<dbReference type="SMART" id="SM01134">
    <property type="entry name" value="DeoRC"/>
    <property type="match status" value="1"/>
</dbReference>
<evidence type="ECO:0000313" key="7">
    <source>
        <dbReference type="EMBL" id="MBB4907363.1"/>
    </source>
</evidence>
<dbReference type="InterPro" id="IPR001034">
    <property type="entry name" value="DeoR_HTH"/>
</dbReference>
<dbReference type="PANTHER" id="PTHR30363">
    <property type="entry name" value="HTH-TYPE TRANSCRIPTIONAL REGULATOR SRLR-RELATED"/>
    <property type="match status" value="1"/>
</dbReference>
<accession>A0A7W7VEK8</accession>
<reference evidence="7 8" key="1">
    <citation type="submission" date="2020-08" db="EMBL/GenBank/DDBJ databases">
        <title>Genomic Encyclopedia of Type Strains, Phase III (KMG-III): the genomes of soil and plant-associated and newly described type strains.</title>
        <authorList>
            <person name="Whitman W."/>
        </authorList>
    </citation>
    <scope>NUCLEOTIDE SEQUENCE [LARGE SCALE GENOMIC DNA]</scope>
    <source>
        <strain evidence="7 8">CECT 8960</strain>
    </source>
</reference>
<dbReference type="EMBL" id="JACHJQ010000003">
    <property type="protein sequence ID" value="MBB4907363.1"/>
    <property type="molecule type" value="Genomic_DNA"/>
</dbReference>
<keyword evidence="4" id="KW-0804">Transcription</keyword>
<evidence type="ECO:0000256" key="1">
    <source>
        <dbReference type="ARBA" id="ARBA00021390"/>
    </source>
</evidence>
<name>A0A7W7VEK8_9PSEU</name>
<dbReference type="InterPro" id="IPR014036">
    <property type="entry name" value="DeoR-like_C"/>
</dbReference>
<evidence type="ECO:0000256" key="3">
    <source>
        <dbReference type="ARBA" id="ARBA00023015"/>
    </source>
</evidence>
<dbReference type="Gene3D" id="3.40.50.1360">
    <property type="match status" value="1"/>
</dbReference>
<dbReference type="PRINTS" id="PR00037">
    <property type="entry name" value="HTHLACR"/>
</dbReference>
<evidence type="ECO:0000313" key="8">
    <source>
        <dbReference type="Proteomes" id="UP000520767"/>
    </source>
</evidence>
<evidence type="ECO:0000256" key="4">
    <source>
        <dbReference type="ARBA" id="ARBA00023163"/>
    </source>
</evidence>